<accession>A0A7W6CXA2</accession>
<proteinExistence type="predicted"/>
<evidence type="ECO:0000313" key="2">
    <source>
        <dbReference type="Proteomes" id="UP000528964"/>
    </source>
</evidence>
<protein>
    <submittedName>
        <fullName evidence="1">Uncharacterized protein</fullName>
    </submittedName>
</protein>
<reference evidence="1 2" key="1">
    <citation type="submission" date="2020-08" db="EMBL/GenBank/DDBJ databases">
        <title>Genomic Encyclopedia of Type Strains, Phase IV (KMG-IV): sequencing the most valuable type-strain genomes for metagenomic binning, comparative biology and taxonomic classification.</title>
        <authorList>
            <person name="Goeker M."/>
        </authorList>
    </citation>
    <scope>NUCLEOTIDE SEQUENCE [LARGE SCALE GENOMIC DNA]</scope>
    <source>
        <strain evidence="1 2">DSM 25481</strain>
    </source>
</reference>
<sequence>MTMTREDVIGVIGPADDVLVAEIVATGATPEELAEAWAWLNADEALLNEGRPLPAPRVAALAELLRPEEDEEA</sequence>
<dbReference type="AlphaFoldDB" id="A0A7W6CXA2"/>
<dbReference type="EMBL" id="JACIDR010000002">
    <property type="protein sequence ID" value="MBB3972820.1"/>
    <property type="molecule type" value="Genomic_DNA"/>
</dbReference>
<keyword evidence="2" id="KW-1185">Reference proteome</keyword>
<dbReference type="Proteomes" id="UP000528964">
    <property type="component" value="Unassembled WGS sequence"/>
</dbReference>
<comment type="caution">
    <text evidence="1">The sequence shown here is derived from an EMBL/GenBank/DDBJ whole genome shotgun (WGS) entry which is preliminary data.</text>
</comment>
<organism evidence="1 2">
    <name type="scientific">Hansschlegelia beijingensis</name>
    <dbReference type="NCBI Taxonomy" id="1133344"/>
    <lineage>
        <taxon>Bacteria</taxon>
        <taxon>Pseudomonadati</taxon>
        <taxon>Pseudomonadota</taxon>
        <taxon>Alphaproteobacteria</taxon>
        <taxon>Hyphomicrobiales</taxon>
        <taxon>Methylopilaceae</taxon>
        <taxon>Hansschlegelia</taxon>
    </lineage>
</organism>
<evidence type="ECO:0000313" key="1">
    <source>
        <dbReference type="EMBL" id="MBB3972820.1"/>
    </source>
</evidence>
<dbReference type="RefSeq" id="WP_183394700.1">
    <property type="nucleotide sequence ID" value="NZ_JACIDR010000002.1"/>
</dbReference>
<gene>
    <name evidence="1" type="ORF">GGR24_001477</name>
</gene>
<name>A0A7W6CXA2_9HYPH</name>